<comment type="subunit">
    <text evidence="8">Homodimer.</text>
</comment>
<proteinExistence type="inferred from homology"/>
<dbReference type="InterPro" id="IPR038076">
    <property type="entry name" value="MgtE_N_sf"/>
</dbReference>
<dbReference type="GO" id="GO:0046872">
    <property type="term" value="F:metal ion binding"/>
    <property type="evidence" value="ECO:0007669"/>
    <property type="project" value="UniProtKB-KW"/>
</dbReference>
<evidence type="ECO:0000256" key="8">
    <source>
        <dbReference type="RuleBase" id="RU362011"/>
    </source>
</evidence>
<gene>
    <name evidence="9" type="primary">mgtE</name>
    <name evidence="9" type="ORF">G3M56_007955</name>
</gene>
<keyword evidence="10" id="KW-1185">Reference proteome</keyword>
<dbReference type="Gene3D" id="3.10.580.10">
    <property type="entry name" value="CBS-domain"/>
    <property type="match status" value="1"/>
</dbReference>
<dbReference type="PANTHER" id="PTHR43773:SF1">
    <property type="entry name" value="MAGNESIUM TRANSPORTER MGTE"/>
    <property type="match status" value="1"/>
</dbReference>
<evidence type="ECO:0000256" key="6">
    <source>
        <dbReference type="ARBA" id="ARBA00022989"/>
    </source>
</evidence>
<dbReference type="RefSeq" id="WP_164361822.1">
    <property type="nucleotide sequence ID" value="NZ_CP066776.1"/>
</dbReference>
<dbReference type="SUPFAM" id="SSF54631">
    <property type="entry name" value="CBS-domain pair"/>
    <property type="match status" value="1"/>
</dbReference>
<organism evidence="9 10">
    <name type="scientific">Sulfuriroseicoccus oceanibius</name>
    <dbReference type="NCBI Taxonomy" id="2707525"/>
    <lineage>
        <taxon>Bacteria</taxon>
        <taxon>Pseudomonadati</taxon>
        <taxon>Verrucomicrobiota</taxon>
        <taxon>Verrucomicrobiia</taxon>
        <taxon>Verrucomicrobiales</taxon>
        <taxon>Verrucomicrobiaceae</taxon>
        <taxon>Sulfuriroseicoccus</taxon>
    </lineage>
</organism>
<feature type="transmembrane region" description="Helical" evidence="8">
    <location>
        <begin position="396"/>
        <end position="421"/>
    </location>
</feature>
<comment type="similarity">
    <text evidence="2 8">Belongs to the SLC41A transporter family.</text>
</comment>
<dbReference type="GO" id="GO:0005886">
    <property type="term" value="C:plasma membrane"/>
    <property type="evidence" value="ECO:0007669"/>
    <property type="project" value="UniProtKB-SubCell"/>
</dbReference>
<keyword evidence="4 8" id="KW-0812">Transmembrane</keyword>
<dbReference type="Gene3D" id="1.10.357.20">
    <property type="entry name" value="SLC41 divalent cation transporters, integral membrane domain"/>
    <property type="match status" value="1"/>
</dbReference>
<keyword evidence="7 8" id="KW-0472">Membrane</keyword>
<dbReference type="Pfam" id="PF01769">
    <property type="entry name" value="MgtE"/>
    <property type="match status" value="1"/>
</dbReference>
<dbReference type="Gene3D" id="1.25.60.10">
    <property type="entry name" value="MgtE N-terminal domain-like"/>
    <property type="match status" value="1"/>
</dbReference>
<dbReference type="InterPro" id="IPR000644">
    <property type="entry name" value="CBS_dom"/>
</dbReference>
<feature type="transmembrane region" description="Helical" evidence="8">
    <location>
        <begin position="363"/>
        <end position="384"/>
    </location>
</feature>
<evidence type="ECO:0000256" key="1">
    <source>
        <dbReference type="ARBA" id="ARBA00004141"/>
    </source>
</evidence>
<dbReference type="SMART" id="SM00924">
    <property type="entry name" value="MgtE_N"/>
    <property type="match status" value="1"/>
</dbReference>
<evidence type="ECO:0000256" key="2">
    <source>
        <dbReference type="ARBA" id="ARBA00009749"/>
    </source>
</evidence>
<dbReference type="PROSITE" id="PS51371">
    <property type="entry name" value="CBS"/>
    <property type="match status" value="2"/>
</dbReference>
<comment type="function">
    <text evidence="8">Acts as a magnesium transporter.</text>
</comment>
<name>A0A6B3LAF3_9BACT</name>
<reference evidence="9 10" key="1">
    <citation type="submission" date="2020-12" db="EMBL/GenBank/DDBJ databases">
        <title>Sulforoseuscoccus oceanibium gen. nov., sp. nov., a representative of the phylum Verrucomicrobia with special cytoplasmic membrane, and proposal of Sulforoseuscoccusaceae fam. nov.</title>
        <authorList>
            <person name="Xi F."/>
        </authorList>
    </citation>
    <scope>NUCLEOTIDE SEQUENCE [LARGE SCALE GENOMIC DNA]</scope>
    <source>
        <strain evidence="9 10">T37</strain>
    </source>
</reference>
<accession>A0A6B3LAF3</accession>
<dbReference type="InterPro" id="IPR006669">
    <property type="entry name" value="MgtE_transporter"/>
</dbReference>
<sequence>MPEELITNPFDRLEDALLRNDRADVLAALDNRHPADFAAWFADQDEETQAHVLKFLDNDWAAQLVEYLPDNEIEDTLLAFSEEKQRAVLTRLQDDDRVDALQELSESTQAKLVALLPARKRRVTRQLLEFPETSAGGRMTTAFATVDESMTVRQAVQELRETHLEKETLSRIYVTDTDGKLIGELRLRDLAFAKRGVLISEIVEPGTPSISAWADQEEAAQMISKYDIMALPVVDDEERIVGIITHDDAIEILEEESTEDIEKAAGISGEISDASYINTPIVTHYQRRVLWVLGLAFTGLLSGYVLMSFQEVLDNAFLLALYMPMIVAAGGNTGGQAATMVIRSLSLGELQSRSTLTVIFRELGVGLLVGTTVAIAMIVEILIFQPEAAADSQIGLPHFALTVGCSLLLQITSSTFIGAALPLVAKSLRLDPAVIASPAITTLVDVSGLLIYFTFARLFLGI</sequence>
<dbReference type="InterPro" id="IPR036739">
    <property type="entry name" value="SLC41_membr_dom_sf"/>
</dbReference>
<keyword evidence="8" id="KW-0479">Metal-binding</keyword>
<evidence type="ECO:0000256" key="4">
    <source>
        <dbReference type="ARBA" id="ARBA00022692"/>
    </source>
</evidence>
<dbReference type="InterPro" id="IPR006668">
    <property type="entry name" value="Mg_transptr_MgtE_intracell_dom"/>
</dbReference>
<dbReference type="NCBIfam" id="TIGR00400">
    <property type="entry name" value="mgtE"/>
    <property type="match status" value="1"/>
</dbReference>
<keyword evidence="6 8" id="KW-1133">Transmembrane helix</keyword>
<evidence type="ECO:0000256" key="7">
    <source>
        <dbReference type="ARBA" id="ARBA00023136"/>
    </source>
</evidence>
<feature type="transmembrane region" description="Helical" evidence="8">
    <location>
        <begin position="319"/>
        <end position="342"/>
    </location>
</feature>
<evidence type="ECO:0000313" key="9">
    <source>
        <dbReference type="EMBL" id="QQL43830.1"/>
    </source>
</evidence>
<dbReference type="Proteomes" id="UP000475117">
    <property type="component" value="Chromosome"/>
</dbReference>
<evidence type="ECO:0000256" key="5">
    <source>
        <dbReference type="ARBA" id="ARBA00022842"/>
    </source>
</evidence>
<dbReference type="AlphaFoldDB" id="A0A6B3LAF3"/>
<feature type="transmembrane region" description="Helical" evidence="8">
    <location>
        <begin position="433"/>
        <end position="455"/>
    </location>
</feature>
<dbReference type="PANTHER" id="PTHR43773">
    <property type="entry name" value="MAGNESIUM TRANSPORTER MGTE"/>
    <property type="match status" value="1"/>
</dbReference>
<keyword evidence="8" id="KW-1003">Cell membrane</keyword>
<dbReference type="GO" id="GO:0015095">
    <property type="term" value="F:magnesium ion transmembrane transporter activity"/>
    <property type="evidence" value="ECO:0007669"/>
    <property type="project" value="UniProtKB-UniRule"/>
</dbReference>
<evidence type="ECO:0000313" key="10">
    <source>
        <dbReference type="Proteomes" id="UP000475117"/>
    </source>
</evidence>
<dbReference type="Pfam" id="PF00571">
    <property type="entry name" value="CBS"/>
    <property type="match status" value="2"/>
</dbReference>
<dbReference type="InterPro" id="IPR006667">
    <property type="entry name" value="SLC41_membr_dom"/>
</dbReference>
<dbReference type="InterPro" id="IPR046342">
    <property type="entry name" value="CBS_dom_sf"/>
</dbReference>
<dbReference type="SUPFAM" id="SSF158791">
    <property type="entry name" value="MgtE N-terminal domain-like"/>
    <property type="match status" value="1"/>
</dbReference>
<keyword evidence="3 8" id="KW-0813">Transport</keyword>
<dbReference type="KEGG" id="soa:G3M56_007955"/>
<keyword evidence="5 8" id="KW-0460">Magnesium</keyword>
<comment type="subcellular location">
    <subcellularLocation>
        <location evidence="8">Cell membrane</location>
        <topology evidence="8">Multi-pass membrane protein</topology>
    </subcellularLocation>
    <subcellularLocation>
        <location evidence="1">Membrane</location>
        <topology evidence="1">Multi-pass membrane protein</topology>
    </subcellularLocation>
</comment>
<dbReference type="SUPFAM" id="SSF161093">
    <property type="entry name" value="MgtE membrane domain-like"/>
    <property type="match status" value="1"/>
</dbReference>
<evidence type="ECO:0000256" key="3">
    <source>
        <dbReference type="ARBA" id="ARBA00022448"/>
    </source>
</evidence>
<feature type="transmembrane region" description="Helical" evidence="8">
    <location>
        <begin position="289"/>
        <end position="307"/>
    </location>
</feature>
<protein>
    <recommendedName>
        <fullName evidence="8">Magnesium transporter MgtE</fullName>
    </recommendedName>
</protein>
<dbReference type="CDD" id="cd04606">
    <property type="entry name" value="CBS_pair_Mg_transporter"/>
    <property type="match status" value="1"/>
</dbReference>
<dbReference type="Pfam" id="PF03448">
    <property type="entry name" value="MgtE_N"/>
    <property type="match status" value="1"/>
</dbReference>
<dbReference type="EMBL" id="CP066776">
    <property type="protein sequence ID" value="QQL43830.1"/>
    <property type="molecule type" value="Genomic_DNA"/>
</dbReference>
<dbReference type="SMART" id="SM00116">
    <property type="entry name" value="CBS"/>
    <property type="match status" value="2"/>
</dbReference>